<keyword evidence="1" id="KW-1133">Transmembrane helix</keyword>
<comment type="caution">
    <text evidence="2">The sequence shown here is derived from an EMBL/GenBank/DDBJ whole genome shotgun (WGS) entry which is preliminary data.</text>
</comment>
<keyword evidence="1" id="KW-0812">Transmembrane</keyword>
<keyword evidence="1" id="KW-0472">Membrane</keyword>
<accession>A0A0F9RP44</accession>
<sequence>MNYTILDAKLKSLIHVCKETGNYKKLAVTCFILTSNQANEIGIRLGIRPRNKDSNESLYQYLRIINSVFEKNLQIRIFKEEYLETIKKCESVFMKNRGNIPIIYIKQILGIYYEFRKLEIPNLYKELNSEEVILTTNLELYSFLAPTVGHKKTKKNNSTNLTPLILQKIRKQEMALQKDLEYKFDSQKLETAIYLNSLKNSLDTKHKKRVAFQGSLKDNLSYKGSLEDIFGHLILGVIILFSGLSISFLVQMTYDPSIVSYISLWIMFLFAGVIILIILYLKMFKRR</sequence>
<name>A0A0F9RP44_9ZZZZ</name>
<gene>
    <name evidence="2" type="ORF">LCGC14_0949630</name>
</gene>
<dbReference type="EMBL" id="LAZR01003371">
    <property type="protein sequence ID" value="KKN19053.1"/>
    <property type="molecule type" value="Genomic_DNA"/>
</dbReference>
<organism evidence="2">
    <name type="scientific">marine sediment metagenome</name>
    <dbReference type="NCBI Taxonomy" id="412755"/>
    <lineage>
        <taxon>unclassified sequences</taxon>
        <taxon>metagenomes</taxon>
        <taxon>ecological metagenomes</taxon>
    </lineage>
</organism>
<reference evidence="2" key="1">
    <citation type="journal article" date="2015" name="Nature">
        <title>Complex archaea that bridge the gap between prokaryotes and eukaryotes.</title>
        <authorList>
            <person name="Spang A."/>
            <person name="Saw J.H."/>
            <person name="Jorgensen S.L."/>
            <person name="Zaremba-Niedzwiedzka K."/>
            <person name="Martijn J."/>
            <person name="Lind A.E."/>
            <person name="van Eijk R."/>
            <person name="Schleper C."/>
            <person name="Guy L."/>
            <person name="Ettema T.J."/>
        </authorList>
    </citation>
    <scope>NUCLEOTIDE SEQUENCE</scope>
</reference>
<proteinExistence type="predicted"/>
<feature type="transmembrane region" description="Helical" evidence="1">
    <location>
        <begin position="229"/>
        <end position="252"/>
    </location>
</feature>
<protein>
    <submittedName>
        <fullName evidence="2">Uncharacterized protein</fullName>
    </submittedName>
</protein>
<feature type="transmembrane region" description="Helical" evidence="1">
    <location>
        <begin position="258"/>
        <end position="281"/>
    </location>
</feature>
<evidence type="ECO:0000256" key="1">
    <source>
        <dbReference type="SAM" id="Phobius"/>
    </source>
</evidence>
<evidence type="ECO:0000313" key="2">
    <source>
        <dbReference type="EMBL" id="KKN19053.1"/>
    </source>
</evidence>
<dbReference type="AlphaFoldDB" id="A0A0F9RP44"/>